<sequence>MESDWSQYFCSQPPAVFDKSENHLFFNSELTSNSVRLKSNSNPYCSIWTDAEPTRLQSCNGQSFAMDARMRLDSLKSGCISPVNRPLYNFIRQNNLWESEPEEEESALDLVELLDLEDDVQDEEIWLYESPKKQVCLEESQSALSWCRHVLDNPSPEMVAARRVLINRLDHKSNKCPAVFHHTGTATVGSSIDRTSVNSIQNNFGSLDNKEPSVSHDCITTNYRLQDITDVHIMACLQKASLQQDYVSASAAASPKRSPESPVMLPFYFNTTVKNIDGITPENKTETSSSCCWQPALTSPPCQSPTLVAKHGCQSPKLARLHQQVTQFKLLKRAQNGDKSLDYFAASTGRTMSPLRTSLRSLQAVRNSRSLETDECHPADHLSGDSSTALRLSCWSPLLSAASTNSSGSSHSVIDSSVQTAAIKRLHRSQSLSPCRIPHPVKGYLSAHGQVFASPERSAIVAWARNASSKK</sequence>
<dbReference type="Proteomes" id="UP001187415">
    <property type="component" value="Unassembled WGS sequence"/>
</dbReference>
<evidence type="ECO:0008006" key="5">
    <source>
        <dbReference type="Google" id="ProtNLM"/>
    </source>
</evidence>
<keyword evidence="2" id="KW-0175">Coiled coil</keyword>
<comment type="similarity">
    <text evidence="1">Belongs to the SLAIN motif-containing family.</text>
</comment>
<evidence type="ECO:0000256" key="1">
    <source>
        <dbReference type="ARBA" id="ARBA00006652"/>
    </source>
</evidence>
<dbReference type="PANTHER" id="PTHR22406">
    <property type="entry name" value="NASCENT POLYPEPTIDE-ASSOCIATED COMPLEX SUBUNIT ALPHA, MUSCLE-SPECIFIC FORM"/>
    <property type="match status" value="1"/>
</dbReference>
<reference evidence="3" key="1">
    <citation type="submission" date="2023-07" db="EMBL/GenBank/DDBJ databases">
        <title>Chromosome-level Genome Assembly of Striped Snakehead (Channa striata).</title>
        <authorList>
            <person name="Liu H."/>
        </authorList>
    </citation>
    <scope>NUCLEOTIDE SEQUENCE</scope>
    <source>
        <strain evidence="3">Gz</strain>
        <tissue evidence="3">Muscle</tissue>
    </source>
</reference>
<comment type="caution">
    <text evidence="3">The sequence shown here is derived from an EMBL/GenBank/DDBJ whole genome shotgun (WGS) entry which is preliminary data.</text>
</comment>
<name>A0AA88S5Y4_CHASR</name>
<gene>
    <name evidence="3" type="ORF">Q5P01_019525</name>
</gene>
<evidence type="ECO:0000313" key="4">
    <source>
        <dbReference type="Proteomes" id="UP001187415"/>
    </source>
</evidence>
<proteinExistence type="inferred from homology"/>
<evidence type="ECO:0000313" key="3">
    <source>
        <dbReference type="EMBL" id="KAK2828491.1"/>
    </source>
</evidence>
<dbReference type="GO" id="GO:0031122">
    <property type="term" value="P:cytoplasmic microtubule organization"/>
    <property type="evidence" value="ECO:0007669"/>
    <property type="project" value="TreeGrafter"/>
</dbReference>
<organism evidence="3 4">
    <name type="scientific">Channa striata</name>
    <name type="common">Snakehead murrel</name>
    <name type="synonym">Ophicephalus striatus</name>
    <dbReference type="NCBI Taxonomy" id="64152"/>
    <lineage>
        <taxon>Eukaryota</taxon>
        <taxon>Metazoa</taxon>
        <taxon>Chordata</taxon>
        <taxon>Craniata</taxon>
        <taxon>Vertebrata</taxon>
        <taxon>Euteleostomi</taxon>
        <taxon>Actinopterygii</taxon>
        <taxon>Neopterygii</taxon>
        <taxon>Teleostei</taxon>
        <taxon>Neoteleostei</taxon>
        <taxon>Acanthomorphata</taxon>
        <taxon>Anabantaria</taxon>
        <taxon>Anabantiformes</taxon>
        <taxon>Channoidei</taxon>
        <taxon>Channidae</taxon>
        <taxon>Channa</taxon>
    </lineage>
</organism>
<dbReference type="GO" id="GO:0007020">
    <property type="term" value="P:microtubule nucleation"/>
    <property type="evidence" value="ECO:0007669"/>
    <property type="project" value="TreeGrafter"/>
</dbReference>
<dbReference type="GO" id="GO:0035371">
    <property type="term" value="C:microtubule plus-end"/>
    <property type="evidence" value="ECO:0007669"/>
    <property type="project" value="TreeGrafter"/>
</dbReference>
<dbReference type="GO" id="GO:0031116">
    <property type="term" value="P:positive regulation of microtubule polymerization"/>
    <property type="evidence" value="ECO:0007669"/>
    <property type="project" value="TreeGrafter"/>
</dbReference>
<dbReference type="Pfam" id="PF15301">
    <property type="entry name" value="SLAIN"/>
    <property type="match status" value="2"/>
</dbReference>
<dbReference type="AlphaFoldDB" id="A0AA88S5Y4"/>
<keyword evidence="4" id="KW-1185">Reference proteome</keyword>
<protein>
    <recommendedName>
        <fullName evidence="5">SLAIN motif-containing protein-like</fullName>
    </recommendedName>
</protein>
<dbReference type="InterPro" id="IPR026179">
    <property type="entry name" value="Slain"/>
</dbReference>
<dbReference type="EMBL" id="JAUPFM010000015">
    <property type="protein sequence ID" value="KAK2828491.1"/>
    <property type="molecule type" value="Genomic_DNA"/>
</dbReference>
<accession>A0AA88S5Y4</accession>
<dbReference type="PANTHER" id="PTHR22406:SF7">
    <property type="entry name" value="NASCENT POLYPEPTIDE-ASSOCIATED COMPLEX SUBUNIT ALPHA, MUSCLE-SPECIFIC FORM"/>
    <property type="match status" value="1"/>
</dbReference>
<evidence type="ECO:0000256" key="2">
    <source>
        <dbReference type="ARBA" id="ARBA00023054"/>
    </source>
</evidence>